<dbReference type="AlphaFoldDB" id="A0A0V0S179"/>
<evidence type="ECO:0000313" key="2">
    <source>
        <dbReference type="Proteomes" id="UP000054630"/>
    </source>
</evidence>
<accession>A0A0V0S179</accession>
<proteinExistence type="predicted"/>
<sequence length="86" mass="9991">LNKNNKNKNEKKNTENVHKLTGKTVAQAAWQLEHQHRRRSLPFGLVMKQFFTIHRPAIVAHSLQLKLFTNSNRPLDTLVPTPKRTL</sequence>
<dbReference type="Proteomes" id="UP000054630">
    <property type="component" value="Unassembled WGS sequence"/>
</dbReference>
<comment type="caution">
    <text evidence="1">The sequence shown here is derived from an EMBL/GenBank/DDBJ whole genome shotgun (WGS) entry which is preliminary data.</text>
</comment>
<organism evidence="1 2">
    <name type="scientific">Trichinella nelsoni</name>
    <dbReference type="NCBI Taxonomy" id="6336"/>
    <lineage>
        <taxon>Eukaryota</taxon>
        <taxon>Metazoa</taxon>
        <taxon>Ecdysozoa</taxon>
        <taxon>Nematoda</taxon>
        <taxon>Enoplea</taxon>
        <taxon>Dorylaimia</taxon>
        <taxon>Trichinellida</taxon>
        <taxon>Trichinellidae</taxon>
        <taxon>Trichinella</taxon>
    </lineage>
</organism>
<gene>
    <name evidence="1" type="ORF">T07_11605</name>
</gene>
<feature type="non-terminal residue" evidence="1">
    <location>
        <position position="1"/>
    </location>
</feature>
<evidence type="ECO:0000313" key="1">
    <source>
        <dbReference type="EMBL" id="KRX20457.1"/>
    </source>
</evidence>
<protein>
    <submittedName>
        <fullName evidence="1">Uncharacterized protein</fullName>
    </submittedName>
</protein>
<dbReference type="OrthoDB" id="10500946at2759"/>
<name>A0A0V0S179_9BILA</name>
<keyword evidence="2" id="KW-1185">Reference proteome</keyword>
<dbReference type="EMBL" id="JYDL01000049">
    <property type="protein sequence ID" value="KRX20457.1"/>
    <property type="molecule type" value="Genomic_DNA"/>
</dbReference>
<reference evidence="1 2" key="1">
    <citation type="submission" date="2015-01" db="EMBL/GenBank/DDBJ databases">
        <title>Evolution of Trichinella species and genotypes.</title>
        <authorList>
            <person name="Korhonen P.K."/>
            <person name="Edoardo P."/>
            <person name="Giuseppe L.R."/>
            <person name="Gasser R.B."/>
        </authorList>
    </citation>
    <scope>NUCLEOTIDE SEQUENCE [LARGE SCALE GENOMIC DNA]</scope>
    <source>
        <strain evidence="1">ISS37</strain>
    </source>
</reference>